<evidence type="ECO:0000256" key="6">
    <source>
        <dbReference type="ARBA" id="ARBA00022982"/>
    </source>
</evidence>
<keyword evidence="7" id="KW-0408">Iron</keyword>
<dbReference type="PANTHER" id="PTHR23426">
    <property type="entry name" value="FERREDOXIN/ADRENODOXIN"/>
    <property type="match status" value="1"/>
</dbReference>
<evidence type="ECO:0000256" key="3">
    <source>
        <dbReference type="ARBA" id="ARBA00022448"/>
    </source>
</evidence>
<evidence type="ECO:0000256" key="9">
    <source>
        <dbReference type="ARBA" id="ARBA00023098"/>
    </source>
</evidence>
<dbReference type="GO" id="GO:0051537">
    <property type="term" value="F:2 iron, 2 sulfur cluster binding"/>
    <property type="evidence" value="ECO:0007669"/>
    <property type="project" value="UniProtKB-KW"/>
</dbReference>
<keyword evidence="8" id="KW-0411">Iron-sulfur</keyword>
<proteinExistence type="inferred from homology"/>
<dbReference type="AlphaFoldDB" id="A0A182UHE4"/>
<dbReference type="STRING" id="34690.A0A182UHE4"/>
<keyword evidence="17" id="KW-1185">Reference proteome</keyword>
<keyword evidence="4" id="KW-0001">2Fe-2S</keyword>
<dbReference type="GO" id="GO:0045998">
    <property type="term" value="P:positive regulation of ecdysteroid biosynthetic process"/>
    <property type="evidence" value="ECO:0007669"/>
    <property type="project" value="UniProtKB-ARBA"/>
</dbReference>
<keyword evidence="6" id="KW-0249">Electron transport</keyword>
<dbReference type="CDD" id="cd00207">
    <property type="entry name" value="fer2"/>
    <property type="match status" value="1"/>
</dbReference>
<dbReference type="PRINTS" id="PR00355">
    <property type="entry name" value="ADRENODOXIN"/>
</dbReference>
<dbReference type="VEuPathDB" id="VectorBase:AMEC020445"/>
<name>A0A182UHE4_9DIPT</name>
<comment type="function">
    <text evidence="14">Required for ecdysteroidogenesis in the prothoracic gland which is necessary for larval to pupal transition.</text>
</comment>
<dbReference type="EnsemblMetazoa" id="AMEC020445-RA">
    <property type="protein sequence ID" value="AMEC020445-PA"/>
    <property type="gene ID" value="AMEC020445"/>
</dbReference>
<protein>
    <recommendedName>
        <fullName evidence="15">2Fe-2S ferredoxin-type domain-containing protein</fullName>
    </recommendedName>
</protein>
<evidence type="ECO:0000313" key="17">
    <source>
        <dbReference type="Proteomes" id="UP000075902"/>
    </source>
</evidence>
<keyword evidence="5" id="KW-0479">Metal-binding</keyword>
<evidence type="ECO:0000256" key="8">
    <source>
        <dbReference type="ARBA" id="ARBA00023014"/>
    </source>
</evidence>
<reference evidence="17" key="1">
    <citation type="submission" date="2014-01" db="EMBL/GenBank/DDBJ databases">
        <title>The Genome Sequence of Anopheles melas CM1001059_A (V2).</title>
        <authorList>
            <consortium name="The Broad Institute Genomics Platform"/>
            <person name="Neafsey D.E."/>
            <person name="Besansky N."/>
            <person name="Howell P."/>
            <person name="Walton C."/>
            <person name="Young S.K."/>
            <person name="Zeng Q."/>
            <person name="Gargeya S."/>
            <person name="Fitzgerald M."/>
            <person name="Haas B."/>
            <person name="Abouelleil A."/>
            <person name="Allen A.W."/>
            <person name="Alvarado L."/>
            <person name="Arachchi H.M."/>
            <person name="Berlin A.M."/>
            <person name="Chapman S.B."/>
            <person name="Gainer-Dewar J."/>
            <person name="Goldberg J."/>
            <person name="Griggs A."/>
            <person name="Gujja S."/>
            <person name="Hansen M."/>
            <person name="Howarth C."/>
            <person name="Imamovic A."/>
            <person name="Ireland A."/>
            <person name="Larimer J."/>
            <person name="McCowan C."/>
            <person name="Murphy C."/>
            <person name="Pearson M."/>
            <person name="Poon T.W."/>
            <person name="Priest M."/>
            <person name="Roberts A."/>
            <person name="Saif S."/>
            <person name="Shea T."/>
            <person name="Sisk P."/>
            <person name="Sykes S."/>
            <person name="Wortman J."/>
            <person name="Nusbaum C."/>
            <person name="Birren B."/>
        </authorList>
    </citation>
    <scope>NUCLEOTIDE SEQUENCE [LARGE SCALE GENOMIC DNA]</scope>
    <source>
        <strain evidence="17">CM1001059</strain>
    </source>
</reference>
<dbReference type="GO" id="GO:0046872">
    <property type="term" value="F:metal ion binding"/>
    <property type="evidence" value="ECO:0007669"/>
    <property type="project" value="UniProtKB-KW"/>
</dbReference>
<dbReference type="GO" id="GO:0005739">
    <property type="term" value="C:mitochondrion"/>
    <property type="evidence" value="ECO:0007669"/>
    <property type="project" value="UniProtKB-SubCell"/>
</dbReference>
<evidence type="ECO:0000256" key="4">
    <source>
        <dbReference type="ARBA" id="ARBA00022714"/>
    </source>
</evidence>
<evidence type="ECO:0000256" key="7">
    <source>
        <dbReference type="ARBA" id="ARBA00023004"/>
    </source>
</evidence>
<sequence>MFRLAVTSRYLCQQLARTELATSGMRALQSATSVSAFTSTRRTAHTTHGISSARSLSTSQPKLQSEEVEVTFVRANGERVKAKGKIGDSLLDVIVNNNIDFEGFGACEGTLTCSTCHLIFSKADYDRLPEKPSDEELDMLDLAYELTDTSRLGCQITLSKDLEGLEVRVPATINDARS</sequence>
<dbReference type="SUPFAM" id="SSF54292">
    <property type="entry name" value="2Fe-2S ferredoxin-like"/>
    <property type="match status" value="1"/>
</dbReference>
<evidence type="ECO:0000256" key="10">
    <source>
        <dbReference type="ARBA" id="ARBA00023128"/>
    </source>
</evidence>
<evidence type="ECO:0000256" key="5">
    <source>
        <dbReference type="ARBA" id="ARBA00022723"/>
    </source>
</evidence>
<organism evidence="16 17">
    <name type="scientific">Anopheles melas</name>
    <dbReference type="NCBI Taxonomy" id="34690"/>
    <lineage>
        <taxon>Eukaryota</taxon>
        <taxon>Metazoa</taxon>
        <taxon>Ecdysozoa</taxon>
        <taxon>Arthropoda</taxon>
        <taxon>Hexapoda</taxon>
        <taxon>Insecta</taxon>
        <taxon>Pterygota</taxon>
        <taxon>Neoptera</taxon>
        <taxon>Endopterygota</taxon>
        <taxon>Diptera</taxon>
        <taxon>Nematocera</taxon>
        <taxon>Culicoidea</taxon>
        <taxon>Culicidae</taxon>
        <taxon>Anophelinae</taxon>
        <taxon>Anopheles</taxon>
    </lineage>
</organism>
<evidence type="ECO:0000256" key="11">
    <source>
        <dbReference type="ARBA" id="ARBA00023221"/>
    </source>
</evidence>
<evidence type="ECO:0000313" key="16">
    <source>
        <dbReference type="EnsemblMetazoa" id="AMEC020445-PA"/>
    </source>
</evidence>
<dbReference type="InterPro" id="IPR001055">
    <property type="entry name" value="Adrenodoxin-like"/>
</dbReference>
<dbReference type="FunFam" id="3.10.20.30:FF:000013">
    <property type="entry name" value="Adrenodoxin, mitochondrial"/>
    <property type="match status" value="1"/>
</dbReference>
<evidence type="ECO:0000256" key="1">
    <source>
        <dbReference type="ARBA" id="ARBA00004173"/>
    </source>
</evidence>
<evidence type="ECO:0000256" key="12">
    <source>
        <dbReference type="ARBA" id="ARBA00023250"/>
    </source>
</evidence>
<keyword evidence="3" id="KW-0813">Transport</keyword>
<dbReference type="InterPro" id="IPR018298">
    <property type="entry name" value="Adrenodoxin_Fe-S_BS"/>
</dbReference>
<evidence type="ECO:0000259" key="15">
    <source>
        <dbReference type="PROSITE" id="PS51085"/>
    </source>
</evidence>
<keyword evidence="11" id="KW-0753">Steroid metabolism</keyword>
<keyword evidence="9" id="KW-0443">Lipid metabolism</keyword>
<accession>A0A182UHE4</accession>
<comment type="similarity">
    <text evidence="2">Belongs to the adrenodoxin/putidaredoxin family.</text>
</comment>
<keyword evidence="10" id="KW-0496">Mitochondrion</keyword>
<evidence type="ECO:0000256" key="2">
    <source>
        <dbReference type="ARBA" id="ARBA00010914"/>
    </source>
</evidence>
<dbReference type="InterPro" id="IPR001041">
    <property type="entry name" value="2Fe-2S_ferredoxin-type"/>
</dbReference>
<comment type="subcellular location">
    <subcellularLocation>
        <location evidence="1">Mitochondrion</location>
    </subcellularLocation>
</comment>
<evidence type="ECO:0000256" key="14">
    <source>
        <dbReference type="ARBA" id="ARBA00054507"/>
    </source>
</evidence>
<dbReference type="InterPro" id="IPR012675">
    <property type="entry name" value="Beta-grasp_dom_sf"/>
</dbReference>
<dbReference type="PANTHER" id="PTHR23426:SF76">
    <property type="entry name" value="ADRENODOXIN-LIKE PROTEIN 2, MITOCHONDRIAL"/>
    <property type="match status" value="1"/>
</dbReference>
<dbReference type="Proteomes" id="UP000075902">
    <property type="component" value="Unassembled WGS sequence"/>
</dbReference>
<dbReference type="GO" id="GO:0006694">
    <property type="term" value="P:steroid biosynthetic process"/>
    <property type="evidence" value="ECO:0007669"/>
    <property type="project" value="UniProtKB-KW"/>
</dbReference>
<keyword evidence="12" id="KW-0755">Steroidogenesis</keyword>
<dbReference type="InterPro" id="IPR036010">
    <property type="entry name" value="2Fe-2S_ferredoxin-like_sf"/>
</dbReference>
<reference evidence="16" key="2">
    <citation type="submission" date="2020-05" db="UniProtKB">
        <authorList>
            <consortium name="EnsemblMetazoa"/>
        </authorList>
    </citation>
    <scope>IDENTIFICATION</scope>
    <source>
        <strain evidence="16">CM1001059</strain>
    </source>
</reference>
<evidence type="ECO:0000256" key="13">
    <source>
        <dbReference type="ARBA" id="ARBA00034078"/>
    </source>
</evidence>
<dbReference type="GO" id="GO:0140647">
    <property type="term" value="P:P450-containing electron transport chain"/>
    <property type="evidence" value="ECO:0007669"/>
    <property type="project" value="InterPro"/>
</dbReference>
<dbReference type="Pfam" id="PF00111">
    <property type="entry name" value="Fer2"/>
    <property type="match status" value="1"/>
</dbReference>
<dbReference type="PROSITE" id="PS51085">
    <property type="entry name" value="2FE2S_FER_2"/>
    <property type="match status" value="1"/>
</dbReference>
<comment type="cofactor">
    <cofactor evidence="13">
        <name>[2Fe-2S] cluster</name>
        <dbReference type="ChEBI" id="CHEBI:190135"/>
    </cofactor>
</comment>
<dbReference type="PROSITE" id="PS00814">
    <property type="entry name" value="ADX"/>
    <property type="match status" value="1"/>
</dbReference>
<dbReference type="GO" id="GO:0009055">
    <property type="term" value="F:electron transfer activity"/>
    <property type="evidence" value="ECO:0007669"/>
    <property type="project" value="TreeGrafter"/>
</dbReference>
<dbReference type="Gene3D" id="3.10.20.30">
    <property type="match status" value="1"/>
</dbReference>
<feature type="domain" description="2Fe-2S ferredoxin-type" evidence="15">
    <location>
        <begin position="68"/>
        <end position="173"/>
    </location>
</feature>